<sequence>MNAIAAPFVLPFRLMARYPWPCIIASALIAVACYFLNYGSGLAFFVCMGCGILIWYDEANRPAAADQPETA</sequence>
<evidence type="ECO:0000313" key="2">
    <source>
        <dbReference type="EMBL" id="MBC9175627.1"/>
    </source>
</evidence>
<feature type="transmembrane region" description="Helical" evidence="1">
    <location>
        <begin position="18"/>
        <end position="36"/>
    </location>
</feature>
<gene>
    <name evidence="2" type="ORF">IBL25_01535</name>
</gene>
<comment type="caution">
    <text evidence="2">The sequence shown here is derived from an EMBL/GenBank/DDBJ whole genome shotgun (WGS) entry which is preliminary data.</text>
</comment>
<keyword evidence="1" id="KW-0472">Membrane</keyword>
<keyword evidence="1" id="KW-0812">Transmembrane</keyword>
<organism evidence="2 3">
    <name type="scientific">Pseudoroseomonas ludipueritiae</name>
    <dbReference type="NCBI Taxonomy" id="198093"/>
    <lineage>
        <taxon>Bacteria</taxon>
        <taxon>Pseudomonadati</taxon>
        <taxon>Pseudomonadota</taxon>
        <taxon>Alphaproteobacteria</taxon>
        <taxon>Acetobacterales</taxon>
        <taxon>Acetobacteraceae</taxon>
        <taxon>Pseudoroseomonas</taxon>
    </lineage>
</organism>
<dbReference type="RefSeq" id="WP_187776789.1">
    <property type="nucleotide sequence ID" value="NZ_JACTUZ010000002.1"/>
</dbReference>
<dbReference type="Proteomes" id="UP000603940">
    <property type="component" value="Unassembled WGS sequence"/>
</dbReference>
<accession>A0ABR7R1L2</accession>
<feature type="transmembrane region" description="Helical" evidence="1">
    <location>
        <begin position="41"/>
        <end position="56"/>
    </location>
</feature>
<name>A0ABR7R1L2_9PROT</name>
<proteinExistence type="predicted"/>
<evidence type="ECO:0000313" key="3">
    <source>
        <dbReference type="Proteomes" id="UP000603940"/>
    </source>
</evidence>
<keyword evidence="1" id="KW-1133">Transmembrane helix</keyword>
<dbReference type="EMBL" id="JACTUZ010000002">
    <property type="protein sequence ID" value="MBC9175627.1"/>
    <property type="molecule type" value="Genomic_DNA"/>
</dbReference>
<reference evidence="2 3" key="1">
    <citation type="journal article" date="2009" name="Int. J. Syst. Evol. Microbiol.">
        <title>Transfer of Teichococcus ludipueritiae and Muricoccus roseus to the genus Roseomonas, as Roseomonas ludipueritiae comb. nov. and Roseomonas rosea comb. nov., respectively, and emended description of the genus Roseomonas.</title>
        <authorList>
            <person name="Sanchez-Porro C."/>
            <person name="Gallego V."/>
            <person name="Busse H.J."/>
            <person name="Kampfer P."/>
            <person name="Ventosa A."/>
        </authorList>
    </citation>
    <scope>NUCLEOTIDE SEQUENCE [LARGE SCALE GENOMIC DNA]</scope>
    <source>
        <strain evidence="2 3">DSM 14915</strain>
    </source>
</reference>
<evidence type="ECO:0000256" key="1">
    <source>
        <dbReference type="SAM" id="Phobius"/>
    </source>
</evidence>
<protein>
    <submittedName>
        <fullName evidence="2">Uncharacterized protein</fullName>
    </submittedName>
</protein>
<keyword evidence="3" id="KW-1185">Reference proteome</keyword>